<organism evidence="3 4">
    <name type="scientific">Calocera cornea HHB12733</name>
    <dbReference type="NCBI Taxonomy" id="1353952"/>
    <lineage>
        <taxon>Eukaryota</taxon>
        <taxon>Fungi</taxon>
        <taxon>Dikarya</taxon>
        <taxon>Basidiomycota</taxon>
        <taxon>Agaricomycotina</taxon>
        <taxon>Dacrymycetes</taxon>
        <taxon>Dacrymycetales</taxon>
        <taxon>Dacrymycetaceae</taxon>
        <taxon>Calocera</taxon>
    </lineage>
</organism>
<feature type="chain" id="PRO_5007858221" evidence="2">
    <location>
        <begin position="20"/>
        <end position="147"/>
    </location>
</feature>
<protein>
    <submittedName>
        <fullName evidence="3">Uncharacterized protein</fullName>
    </submittedName>
</protein>
<feature type="region of interest" description="Disordered" evidence="1">
    <location>
        <begin position="102"/>
        <end position="126"/>
    </location>
</feature>
<dbReference type="EMBL" id="KV423952">
    <property type="protein sequence ID" value="KZT58305.1"/>
    <property type="molecule type" value="Genomic_DNA"/>
</dbReference>
<sequence length="147" mass="16833">MPSICQVALVLALIAPAFASTGVESKSHVDAKSPLQQPTFYEHEGRLGSNPYNGHKHGHHKHKLAQKVSKLEKEVERLRQTVFDMEHYFAGFSHAISVEGHKRGPHFKHHHHHHHHHSKPSHTQREMGEIMDRDLDLDMMSSLEELD</sequence>
<keyword evidence="2" id="KW-0732">Signal</keyword>
<gene>
    <name evidence="3" type="ORF">CALCODRAFT_242060</name>
</gene>
<dbReference type="InParanoid" id="A0A165GP52"/>
<dbReference type="AlphaFoldDB" id="A0A165GP52"/>
<reference evidence="3 4" key="1">
    <citation type="journal article" date="2016" name="Mol. Biol. Evol.">
        <title>Comparative Genomics of Early-Diverging Mushroom-Forming Fungi Provides Insights into the Origins of Lignocellulose Decay Capabilities.</title>
        <authorList>
            <person name="Nagy L.G."/>
            <person name="Riley R."/>
            <person name="Tritt A."/>
            <person name="Adam C."/>
            <person name="Daum C."/>
            <person name="Floudas D."/>
            <person name="Sun H."/>
            <person name="Yadav J.S."/>
            <person name="Pangilinan J."/>
            <person name="Larsson K.H."/>
            <person name="Matsuura K."/>
            <person name="Barry K."/>
            <person name="Labutti K."/>
            <person name="Kuo R."/>
            <person name="Ohm R.A."/>
            <person name="Bhattacharya S.S."/>
            <person name="Shirouzu T."/>
            <person name="Yoshinaga Y."/>
            <person name="Martin F.M."/>
            <person name="Grigoriev I.V."/>
            <person name="Hibbett D.S."/>
        </authorList>
    </citation>
    <scope>NUCLEOTIDE SEQUENCE [LARGE SCALE GENOMIC DNA]</scope>
    <source>
        <strain evidence="3 4">HHB12733</strain>
    </source>
</reference>
<accession>A0A165GP52</accession>
<feature type="compositionally biased region" description="Basic residues" evidence="1">
    <location>
        <begin position="103"/>
        <end position="122"/>
    </location>
</feature>
<dbReference type="Proteomes" id="UP000076842">
    <property type="component" value="Unassembled WGS sequence"/>
</dbReference>
<keyword evidence="4" id="KW-1185">Reference proteome</keyword>
<dbReference type="OrthoDB" id="10427769at2759"/>
<evidence type="ECO:0000313" key="3">
    <source>
        <dbReference type="EMBL" id="KZT58305.1"/>
    </source>
</evidence>
<feature type="signal peptide" evidence="2">
    <location>
        <begin position="1"/>
        <end position="19"/>
    </location>
</feature>
<proteinExistence type="predicted"/>
<evidence type="ECO:0000256" key="1">
    <source>
        <dbReference type="SAM" id="MobiDB-lite"/>
    </source>
</evidence>
<evidence type="ECO:0000313" key="4">
    <source>
        <dbReference type="Proteomes" id="UP000076842"/>
    </source>
</evidence>
<name>A0A165GP52_9BASI</name>
<evidence type="ECO:0000256" key="2">
    <source>
        <dbReference type="SAM" id="SignalP"/>
    </source>
</evidence>